<feature type="transmembrane region" description="Helical" evidence="6">
    <location>
        <begin position="459"/>
        <end position="483"/>
    </location>
</feature>
<dbReference type="Pfam" id="PF23262">
    <property type="entry name" value="NFD4_C"/>
    <property type="match status" value="1"/>
</dbReference>
<accession>A0A5A7R6T7</accession>
<evidence type="ECO:0000259" key="8">
    <source>
        <dbReference type="Pfam" id="PF23262"/>
    </source>
</evidence>
<dbReference type="PANTHER" id="PTHR21576">
    <property type="entry name" value="UNCHARACTERIZED NODULIN-LIKE PROTEIN"/>
    <property type="match status" value="1"/>
</dbReference>
<evidence type="ECO:0000256" key="6">
    <source>
        <dbReference type="SAM" id="Phobius"/>
    </source>
</evidence>
<evidence type="ECO:0000313" key="10">
    <source>
        <dbReference type="Proteomes" id="UP000325081"/>
    </source>
</evidence>
<feature type="transmembrane region" description="Helical" evidence="6">
    <location>
        <begin position="329"/>
        <end position="349"/>
    </location>
</feature>
<dbReference type="PANTHER" id="PTHR21576:SF165">
    <property type="entry name" value="PROTEIN NUCLEAR FUSION DEFECTIVE 4-LIKE"/>
    <property type="match status" value="1"/>
</dbReference>
<dbReference type="InterPro" id="IPR036259">
    <property type="entry name" value="MFS_trans_sf"/>
</dbReference>
<dbReference type="OrthoDB" id="410267at2759"/>
<reference evidence="10" key="1">
    <citation type="journal article" date="2019" name="Curr. Biol.">
        <title>Genome Sequence of Striga asiatica Provides Insight into the Evolution of Plant Parasitism.</title>
        <authorList>
            <person name="Yoshida S."/>
            <person name="Kim S."/>
            <person name="Wafula E.K."/>
            <person name="Tanskanen J."/>
            <person name="Kim Y.M."/>
            <person name="Honaas L."/>
            <person name="Yang Z."/>
            <person name="Spallek T."/>
            <person name="Conn C.E."/>
            <person name="Ichihashi Y."/>
            <person name="Cheong K."/>
            <person name="Cui S."/>
            <person name="Der J.P."/>
            <person name="Gundlach H."/>
            <person name="Jiao Y."/>
            <person name="Hori C."/>
            <person name="Ishida J.K."/>
            <person name="Kasahara H."/>
            <person name="Kiba T."/>
            <person name="Kim M.S."/>
            <person name="Koo N."/>
            <person name="Laohavisit A."/>
            <person name="Lee Y.H."/>
            <person name="Lumba S."/>
            <person name="McCourt P."/>
            <person name="Mortimer J.C."/>
            <person name="Mutuku J.M."/>
            <person name="Nomura T."/>
            <person name="Sasaki-Sekimoto Y."/>
            <person name="Seto Y."/>
            <person name="Wang Y."/>
            <person name="Wakatake T."/>
            <person name="Sakakibara H."/>
            <person name="Demura T."/>
            <person name="Yamaguchi S."/>
            <person name="Yoneyama K."/>
            <person name="Manabe R.I."/>
            <person name="Nelson D.C."/>
            <person name="Schulman A.H."/>
            <person name="Timko M.P."/>
            <person name="dePamphilis C.W."/>
            <person name="Choi D."/>
            <person name="Shirasu K."/>
        </authorList>
    </citation>
    <scope>NUCLEOTIDE SEQUENCE [LARGE SCALE GENOMIC DNA]</scope>
    <source>
        <strain evidence="10">cv. UVA1</strain>
    </source>
</reference>
<evidence type="ECO:0000256" key="5">
    <source>
        <dbReference type="ARBA" id="ARBA00044504"/>
    </source>
</evidence>
<dbReference type="InterPro" id="IPR010658">
    <property type="entry name" value="Nodulin-like"/>
</dbReference>
<evidence type="ECO:0000259" key="7">
    <source>
        <dbReference type="Pfam" id="PF06813"/>
    </source>
</evidence>
<feature type="domain" description="Nodulin-like" evidence="7">
    <location>
        <begin position="16"/>
        <end position="265"/>
    </location>
</feature>
<proteinExistence type="inferred from homology"/>
<comment type="subcellular location">
    <subcellularLocation>
        <location evidence="1">Membrane</location>
        <topology evidence="1">Multi-pass membrane protein</topology>
    </subcellularLocation>
</comment>
<dbReference type="AlphaFoldDB" id="A0A5A7R6T7"/>
<dbReference type="SUPFAM" id="SSF103473">
    <property type="entry name" value="MFS general substrate transporter"/>
    <property type="match status" value="2"/>
</dbReference>
<organism evidence="9 10">
    <name type="scientific">Striga asiatica</name>
    <name type="common">Asiatic witchweed</name>
    <name type="synonym">Buchnera asiatica</name>
    <dbReference type="NCBI Taxonomy" id="4170"/>
    <lineage>
        <taxon>Eukaryota</taxon>
        <taxon>Viridiplantae</taxon>
        <taxon>Streptophyta</taxon>
        <taxon>Embryophyta</taxon>
        <taxon>Tracheophyta</taxon>
        <taxon>Spermatophyta</taxon>
        <taxon>Magnoliopsida</taxon>
        <taxon>eudicotyledons</taxon>
        <taxon>Gunneridae</taxon>
        <taxon>Pentapetalae</taxon>
        <taxon>asterids</taxon>
        <taxon>lamiids</taxon>
        <taxon>Lamiales</taxon>
        <taxon>Orobanchaceae</taxon>
        <taxon>Buchnereae</taxon>
        <taxon>Striga</taxon>
    </lineage>
</organism>
<dbReference type="GO" id="GO:0016020">
    <property type="term" value="C:membrane"/>
    <property type="evidence" value="ECO:0007669"/>
    <property type="project" value="UniProtKB-SubCell"/>
</dbReference>
<feature type="transmembrane region" description="Helical" evidence="6">
    <location>
        <begin position="182"/>
        <end position="202"/>
    </location>
</feature>
<keyword evidence="3 6" id="KW-1133">Transmembrane helix</keyword>
<sequence length="551" mass="60640">MDVDYNPSRKSLIKNKWVATAAGIWIQSAAGSLYTFSIYSSVLKSSQGYDQSTLDTISVFKDLGANVGILSGLLYSSSAAVAGPWVVLLAGAVQCFAGYFLMWLTVTGALPKPPPPVMCLYMLLAAHAMTFFNTANVVTGVHNFPSYSGTIVGIMKGFLGLSGAILIQVYQTIFKNKPSSYLLLLALLPTVTSLILMGFVRIYKTNEDDEKRHLNAFSSMAVALAAYLTAVIIIQNIFKLKLSIRVITFVILMLLLLLSPIFVAIRAQRDKSYRAVKSLLEQNQISDERNIDVISNARLDLSEYHEIPDGTDQTRDVNNLNLLQAMQTVNFWFLFFTTACAFGSGLATVNNLSQIGESLGYTSLEINTLVSLWSIWNFLGRFGAGFISDYFLHVKGCPRPLFIVITLAAMCIGHVMIGLGFPNSLYAGSVLVGVCYGSQWSLMPTIASELFGKVHLGTIFNTITIAGPIASYILSVKVVGYIYDKEVPEYEEMCIGTRCFMPSFFIMAAVTFGGFLVGLGLLFRTRKFYEDVVLQRVLYSLRQSRIAIDVE</sequence>
<evidence type="ECO:0000256" key="2">
    <source>
        <dbReference type="ARBA" id="ARBA00022692"/>
    </source>
</evidence>
<dbReference type="Pfam" id="PF06813">
    <property type="entry name" value="Nodulin-like"/>
    <property type="match status" value="1"/>
</dbReference>
<dbReference type="Gene3D" id="1.20.1250.20">
    <property type="entry name" value="MFS general substrate transporter like domains"/>
    <property type="match status" value="1"/>
</dbReference>
<feature type="transmembrane region" description="Helical" evidence="6">
    <location>
        <begin position="503"/>
        <end position="523"/>
    </location>
</feature>
<comment type="similarity">
    <text evidence="5">Belongs to the major facilitator superfamily. Phosphate:H(+) symporter (TC 2.A.1.9) family.</text>
</comment>
<protein>
    <submittedName>
        <fullName evidence="9">Major facilitator superfamily protein</fullName>
    </submittedName>
</protein>
<feature type="transmembrane region" description="Helical" evidence="6">
    <location>
        <begin position="425"/>
        <end position="447"/>
    </location>
</feature>
<feature type="transmembrane region" description="Helical" evidence="6">
    <location>
        <begin position="59"/>
        <end position="78"/>
    </location>
</feature>
<keyword evidence="4 6" id="KW-0472">Membrane</keyword>
<keyword evidence="2 6" id="KW-0812">Transmembrane</keyword>
<evidence type="ECO:0000256" key="3">
    <source>
        <dbReference type="ARBA" id="ARBA00022989"/>
    </source>
</evidence>
<name>A0A5A7R6T7_STRAF</name>
<feature type="transmembrane region" description="Helical" evidence="6">
    <location>
        <begin position="244"/>
        <end position="265"/>
    </location>
</feature>
<feature type="transmembrane region" description="Helical" evidence="6">
    <location>
        <begin position="214"/>
        <end position="238"/>
    </location>
</feature>
<dbReference type="InterPro" id="IPR056555">
    <property type="entry name" value="NFD4_C"/>
</dbReference>
<dbReference type="EMBL" id="BKCP01010514">
    <property type="protein sequence ID" value="GER53142.1"/>
    <property type="molecule type" value="Genomic_DNA"/>
</dbReference>
<dbReference type="Proteomes" id="UP000325081">
    <property type="component" value="Unassembled WGS sequence"/>
</dbReference>
<keyword evidence="10" id="KW-1185">Reference proteome</keyword>
<evidence type="ECO:0000256" key="1">
    <source>
        <dbReference type="ARBA" id="ARBA00004141"/>
    </source>
</evidence>
<gene>
    <name evidence="9" type="ORF">STAS_30625</name>
</gene>
<dbReference type="CDD" id="cd17354">
    <property type="entry name" value="MFS_Mch1p_like"/>
    <property type="match status" value="1"/>
</dbReference>
<feature type="transmembrane region" description="Helical" evidence="6">
    <location>
        <begin position="369"/>
        <end position="392"/>
    </location>
</feature>
<feature type="transmembrane region" description="Helical" evidence="6">
    <location>
        <begin position="150"/>
        <end position="170"/>
    </location>
</feature>
<feature type="transmembrane region" description="Helical" evidence="6">
    <location>
        <begin position="17"/>
        <end position="39"/>
    </location>
</feature>
<feature type="transmembrane region" description="Helical" evidence="6">
    <location>
        <begin position="118"/>
        <end position="138"/>
    </location>
</feature>
<evidence type="ECO:0000313" key="9">
    <source>
        <dbReference type="EMBL" id="GER53142.1"/>
    </source>
</evidence>
<feature type="domain" description="NFD4 C-terminal" evidence="8">
    <location>
        <begin position="326"/>
        <end position="529"/>
    </location>
</feature>
<comment type="caution">
    <text evidence="9">The sequence shown here is derived from an EMBL/GenBank/DDBJ whole genome shotgun (WGS) entry which is preliminary data.</text>
</comment>
<feature type="transmembrane region" description="Helical" evidence="6">
    <location>
        <begin position="401"/>
        <end position="419"/>
    </location>
</feature>
<feature type="transmembrane region" description="Helical" evidence="6">
    <location>
        <begin position="85"/>
        <end position="106"/>
    </location>
</feature>
<evidence type="ECO:0000256" key="4">
    <source>
        <dbReference type="ARBA" id="ARBA00023136"/>
    </source>
</evidence>